<dbReference type="Proteomes" id="UP000241436">
    <property type="component" value="Unassembled WGS sequence"/>
</dbReference>
<dbReference type="OrthoDB" id="9802809at2"/>
<dbReference type="PANTHER" id="PTHR42696">
    <property type="entry name" value="ASPARTATE AMMONIA-LYASE"/>
    <property type="match status" value="1"/>
</dbReference>
<dbReference type="NCBIfam" id="NF008909">
    <property type="entry name" value="PRK12273.1"/>
    <property type="match status" value="1"/>
</dbReference>
<dbReference type="AlphaFoldDB" id="A0A2T4U1D1"/>
<protein>
    <submittedName>
        <fullName evidence="4">Aspartate ammonia-lyase</fullName>
        <ecNumber evidence="4">4.3.1.1</ecNumber>
    </submittedName>
</protein>
<sequence>MTMRIEQDSLGSKEVPIDAYYGLQTVRALENFPISGLRMHFKMVEATVMVKKAAALVNADLGLLKPEISRAIAAAADEVLAGKLRDQFIVEVYQMGAGTAFNMNVNEVLANRAIELLGGKKGDYAFAHPNDHVNMAQSTNDVFPTAMRMAARMLFAELLPVLKDLEQVFREKAKEFDGILKSARTHLQDAVPIRLGQEFAAYAVTIGKCQERIAAAARSLEELGIGGSASGTGLNTHPQYRAKLVEYLRTWTRIEWSNAPDMREAMQSNLPIAEASSVLRLLALELTRICNDLRLLTSGPTTGFAEIAMPAVQPGSSIMPGKINPSMAEMLNMVCFQVIGNDLTVAMAVQAGQLELNVMMPVMAYNLHESIEILKNAIRVFIDRCVSGIVADANRCRRYAEGSMALATALNMYIGYARAAEVVKRALREQKTVIDVVRDEKLLTEVQIAEILVPLKLTEPGLPGKRDESS</sequence>
<dbReference type="InterPro" id="IPR000362">
    <property type="entry name" value="Fumarate_lyase_fam"/>
</dbReference>
<evidence type="ECO:0000256" key="1">
    <source>
        <dbReference type="ARBA" id="ARBA00023239"/>
    </source>
</evidence>
<dbReference type="Pfam" id="PF10415">
    <property type="entry name" value="FumaraseC_C"/>
    <property type="match status" value="1"/>
</dbReference>
<dbReference type="RefSeq" id="WP_107560924.1">
    <property type="nucleotide sequence ID" value="NZ_NVQC01000007.1"/>
</dbReference>
<dbReference type="GO" id="GO:0006531">
    <property type="term" value="P:aspartate metabolic process"/>
    <property type="evidence" value="ECO:0007669"/>
    <property type="project" value="TreeGrafter"/>
</dbReference>
<dbReference type="Pfam" id="PF00206">
    <property type="entry name" value="Lyase_1"/>
    <property type="match status" value="1"/>
</dbReference>
<dbReference type="InterPro" id="IPR018951">
    <property type="entry name" value="Fumarase_C_C"/>
</dbReference>
<feature type="domain" description="Fumarate lyase N-terminal" evidence="2">
    <location>
        <begin position="12"/>
        <end position="340"/>
    </location>
</feature>
<comment type="caution">
    <text evidence="4">The sequence shown here is derived from an EMBL/GenBank/DDBJ whole genome shotgun (WGS) entry which is preliminary data.</text>
</comment>
<evidence type="ECO:0000259" key="3">
    <source>
        <dbReference type="Pfam" id="PF10415"/>
    </source>
</evidence>
<dbReference type="PANTHER" id="PTHR42696:SF2">
    <property type="entry name" value="ASPARTATE AMMONIA-LYASE"/>
    <property type="match status" value="1"/>
</dbReference>
<dbReference type="GO" id="GO:0005829">
    <property type="term" value="C:cytosol"/>
    <property type="evidence" value="ECO:0007669"/>
    <property type="project" value="TreeGrafter"/>
</dbReference>
<evidence type="ECO:0000313" key="5">
    <source>
        <dbReference type="Proteomes" id="UP000241436"/>
    </source>
</evidence>
<gene>
    <name evidence="4" type="primary">aspA</name>
    <name evidence="4" type="ORF">CLG94_00370</name>
</gene>
<evidence type="ECO:0000313" key="4">
    <source>
        <dbReference type="EMBL" id="PTL37171.1"/>
    </source>
</evidence>
<keyword evidence="5" id="KW-1185">Reference proteome</keyword>
<keyword evidence="1 4" id="KW-0456">Lyase</keyword>
<dbReference type="InterPro" id="IPR020557">
    <property type="entry name" value="Fumarate_lyase_CS"/>
</dbReference>
<dbReference type="Gene3D" id="1.10.40.30">
    <property type="entry name" value="Fumarase/aspartase (C-terminal domain)"/>
    <property type="match status" value="1"/>
</dbReference>
<dbReference type="Gene3D" id="1.20.200.10">
    <property type="entry name" value="Fumarase/aspartase (Central domain)"/>
    <property type="match status" value="1"/>
</dbReference>
<dbReference type="EMBL" id="NVQC01000007">
    <property type="protein sequence ID" value="PTL37171.1"/>
    <property type="molecule type" value="Genomic_DNA"/>
</dbReference>
<proteinExistence type="predicted"/>
<dbReference type="GO" id="GO:0008797">
    <property type="term" value="F:aspartate ammonia-lyase activity"/>
    <property type="evidence" value="ECO:0007669"/>
    <property type="project" value="UniProtKB-EC"/>
</dbReference>
<dbReference type="InterPro" id="IPR024083">
    <property type="entry name" value="Fumarase/histidase_N"/>
</dbReference>
<feature type="domain" description="Fumarase C C-terminal" evidence="3">
    <location>
        <begin position="406"/>
        <end position="458"/>
    </location>
</feature>
<dbReference type="PRINTS" id="PR00149">
    <property type="entry name" value="FUMRATELYASE"/>
</dbReference>
<organism evidence="4 5">
    <name type="scientific">Candidatus Methylomirabilis limnetica</name>
    <dbReference type="NCBI Taxonomy" id="2033718"/>
    <lineage>
        <taxon>Bacteria</taxon>
        <taxon>Candidatus Methylomirabilota</taxon>
        <taxon>Candidatus Methylomirabilia</taxon>
        <taxon>Candidatus Methylomirabilales</taxon>
        <taxon>Candidatus Methylomirabilaceae</taxon>
        <taxon>Candidatus Methylomirabilis</taxon>
    </lineage>
</organism>
<dbReference type="PROSITE" id="PS00163">
    <property type="entry name" value="FUMARATE_LYASES"/>
    <property type="match status" value="1"/>
</dbReference>
<dbReference type="SUPFAM" id="SSF48557">
    <property type="entry name" value="L-aspartase-like"/>
    <property type="match status" value="1"/>
</dbReference>
<dbReference type="CDD" id="cd01357">
    <property type="entry name" value="Aspartase"/>
    <property type="match status" value="1"/>
</dbReference>
<dbReference type="InterPro" id="IPR022761">
    <property type="entry name" value="Fumarate_lyase_N"/>
</dbReference>
<accession>A0A2T4U1D1</accession>
<name>A0A2T4U1D1_9BACT</name>
<reference evidence="4 5" key="1">
    <citation type="submission" date="2017-09" db="EMBL/GenBank/DDBJ databases">
        <title>Bloom of a denitrifying methanotroph, Candidatus Methylomirabilis limnetica, in a deep stratified lake.</title>
        <authorList>
            <person name="Graf J.S."/>
            <person name="Marchant H.K."/>
            <person name="Tienken D."/>
            <person name="Hach P.F."/>
            <person name="Brand A."/>
            <person name="Schubert C.J."/>
            <person name="Kuypers M.M."/>
            <person name="Milucka J."/>
        </authorList>
    </citation>
    <scope>NUCLEOTIDE SEQUENCE [LARGE SCALE GENOMIC DNA]</scope>
    <source>
        <strain evidence="4 5">Zug</strain>
    </source>
</reference>
<dbReference type="InterPro" id="IPR008948">
    <property type="entry name" value="L-Aspartase-like"/>
</dbReference>
<dbReference type="InterPro" id="IPR051546">
    <property type="entry name" value="Aspartate_Ammonia-Lyase"/>
</dbReference>
<dbReference type="GO" id="GO:0006099">
    <property type="term" value="P:tricarboxylic acid cycle"/>
    <property type="evidence" value="ECO:0007669"/>
    <property type="project" value="InterPro"/>
</dbReference>
<dbReference type="PRINTS" id="PR00145">
    <property type="entry name" value="ARGSUCLYASE"/>
</dbReference>
<evidence type="ECO:0000259" key="2">
    <source>
        <dbReference type="Pfam" id="PF00206"/>
    </source>
</evidence>
<dbReference type="Gene3D" id="1.10.275.10">
    <property type="entry name" value="Fumarase/aspartase (N-terminal domain)"/>
    <property type="match status" value="1"/>
</dbReference>
<reference evidence="5" key="2">
    <citation type="journal article" date="2018" name="Environ. Microbiol.">
        <title>Bloom of a denitrifying methanotroph, 'Candidatus Methylomirabilis limnetica', in a deep stratified lake.</title>
        <authorList>
            <person name="Graf J.S."/>
            <person name="Mayr M.J."/>
            <person name="Marchant H.K."/>
            <person name="Tienken D."/>
            <person name="Hach P.F."/>
            <person name="Brand A."/>
            <person name="Schubert C.J."/>
            <person name="Kuypers M.M."/>
            <person name="Milucka J."/>
        </authorList>
    </citation>
    <scope>NUCLEOTIDE SEQUENCE [LARGE SCALE GENOMIC DNA]</scope>
    <source>
        <strain evidence="5">Zug</strain>
    </source>
</reference>
<dbReference type="FunFam" id="1.10.275.10:FF:000001">
    <property type="entry name" value="Fumarate hydratase, mitochondrial"/>
    <property type="match status" value="1"/>
</dbReference>
<dbReference type="FunFam" id="1.20.200.10:FF:000001">
    <property type="entry name" value="Fumarate hydratase, mitochondrial"/>
    <property type="match status" value="1"/>
</dbReference>
<dbReference type="EC" id="4.3.1.1" evidence="4"/>